<keyword evidence="2 11" id="KW-0812">Transmembrane</keyword>
<comment type="subunit">
    <text evidence="10">Interacts (via lumenal domain) with lysosomal protein MFSD1; the interaction starts while both proteins are still in the endoplasmic reticulum and is required for stabilization of MFSD1 in lysosomes but has no direct effect on its targeting to lysosomes or transporter activity.</text>
</comment>
<dbReference type="GO" id="GO:0005765">
    <property type="term" value="C:lysosomal membrane"/>
    <property type="evidence" value="ECO:0007669"/>
    <property type="project" value="UniProtKB-SubCell"/>
</dbReference>
<evidence type="ECO:0000256" key="7">
    <source>
        <dbReference type="ARBA" id="ARBA00023228"/>
    </source>
</evidence>
<accession>A0A5N5J9R4</accession>
<evidence type="ECO:0000256" key="8">
    <source>
        <dbReference type="ARBA" id="ARBA00024176"/>
    </source>
</evidence>
<proteinExistence type="inferred from homology"/>
<comment type="function">
    <text evidence="8">Required to protect lysosomal transporter MFSD1 from lysosomal proteolysis and for MFSD1 lysosomal localization.</text>
</comment>
<evidence type="ECO:0000256" key="10">
    <source>
        <dbReference type="ARBA" id="ARBA00044960"/>
    </source>
</evidence>
<evidence type="ECO:0000256" key="6">
    <source>
        <dbReference type="ARBA" id="ARBA00023180"/>
    </source>
</evidence>
<evidence type="ECO:0000256" key="2">
    <source>
        <dbReference type="ARBA" id="ARBA00022692"/>
    </source>
</evidence>
<dbReference type="Pfam" id="PF15065">
    <property type="entry name" value="NCU-G1"/>
    <property type="match status" value="1"/>
</dbReference>
<protein>
    <recommendedName>
        <fullName evidence="14">Glycosylated lysosomal membrane protein</fullName>
    </recommendedName>
</protein>
<dbReference type="InterPro" id="IPR029382">
    <property type="entry name" value="NCU-G1"/>
</dbReference>
<evidence type="ECO:0000313" key="12">
    <source>
        <dbReference type="EMBL" id="KAB5515552.1"/>
    </source>
</evidence>
<reference evidence="12 13" key="1">
    <citation type="submission" date="2019-06" db="EMBL/GenBank/DDBJ databases">
        <title>A chromosome-scale genome assembly of the striped catfish, Pangasianodon hypophthalmus.</title>
        <authorList>
            <person name="Wen M."/>
            <person name="Zahm M."/>
            <person name="Roques C."/>
            <person name="Cabau C."/>
            <person name="Klopp C."/>
            <person name="Donnadieu C."/>
            <person name="Jouanno E."/>
            <person name="Avarre J.-C."/>
            <person name="Campet M."/>
            <person name="Ha T.T.T."/>
            <person name="Dugue R."/>
            <person name="Lampietro C."/>
            <person name="Louis A."/>
            <person name="Herpin A."/>
            <person name="Echchiki A."/>
            <person name="Berthelot C."/>
            <person name="Parey E."/>
            <person name="Roest-Crollius H."/>
            <person name="Braasch I."/>
            <person name="Postlethwait J."/>
            <person name="Bobe J."/>
            <person name="Montfort J."/>
            <person name="Bouchez O."/>
            <person name="Begum T."/>
            <person name="Schartl M."/>
            <person name="Guiguen Y."/>
        </authorList>
    </citation>
    <scope>NUCLEOTIDE SEQUENCE [LARGE SCALE GENOMIC DNA]</scope>
    <source>
        <strain evidence="12 13">Indonesia</strain>
        <tissue evidence="12">Blood</tissue>
    </source>
</reference>
<evidence type="ECO:0000256" key="11">
    <source>
        <dbReference type="SAM" id="Phobius"/>
    </source>
</evidence>
<comment type="caution">
    <text evidence="12">The sequence shown here is derived from an EMBL/GenBank/DDBJ whole genome shotgun (WGS) entry which is preliminary data.</text>
</comment>
<keyword evidence="6" id="KW-0325">Glycoprotein</keyword>
<organism evidence="12 13">
    <name type="scientific">Pangasianodon hypophthalmus</name>
    <name type="common">Striped catfish</name>
    <name type="synonym">Helicophagus hypophthalmus</name>
    <dbReference type="NCBI Taxonomy" id="310915"/>
    <lineage>
        <taxon>Eukaryota</taxon>
        <taxon>Metazoa</taxon>
        <taxon>Chordata</taxon>
        <taxon>Craniata</taxon>
        <taxon>Vertebrata</taxon>
        <taxon>Euteleostomi</taxon>
        <taxon>Actinopterygii</taxon>
        <taxon>Neopterygii</taxon>
        <taxon>Teleostei</taxon>
        <taxon>Ostariophysi</taxon>
        <taxon>Siluriformes</taxon>
        <taxon>Pangasiidae</taxon>
        <taxon>Pangasianodon</taxon>
    </lineage>
</organism>
<evidence type="ECO:0000256" key="5">
    <source>
        <dbReference type="ARBA" id="ARBA00023136"/>
    </source>
</evidence>
<evidence type="ECO:0000256" key="1">
    <source>
        <dbReference type="ARBA" id="ARBA00010599"/>
    </source>
</evidence>
<feature type="transmembrane region" description="Helical" evidence="11">
    <location>
        <begin position="364"/>
        <end position="389"/>
    </location>
</feature>
<evidence type="ECO:0008006" key="14">
    <source>
        <dbReference type="Google" id="ProtNLM"/>
    </source>
</evidence>
<dbReference type="PANTHER" id="PTHR31981:SF1">
    <property type="entry name" value="GLYCOSYLATED LYSOSOMAL MEMBRANE PROTEIN"/>
    <property type="match status" value="1"/>
</dbReference>
<evidence type="ECO:0000256" key="4">
    <source>
        <dbReference type="ARBA" id="ARBA00022989"/>
    </source>
</evidence>
<name>A0A5N5J9R4_PANHP</name>
<keyword evidence="3" id="KW-0732">Signal</keyword>
<dbReference type="AlphaFoldDB" id="A0A5N5J9R4"/>
<evidence type="ECO:0000256" key="9">
    <source>
        <dbReference type="ARBA" id="ARBA00024189"/>
    </source>
</evidence>
<gene>
    <name evidence="12" type="ORF">PHYPO_G00249180</name>
</gene>
<sequence>MSAIKAYYFIYFTLFLVVCCVNGFMWNGDTFKRKVSLEMNPGLTPPSAAPPNVSVLHARALGNNDTLHFLFCSGGAPALLVIHTHSAESAVEVNWPKFLSSDPADSVKVEPESSVQYRGALVFTRLWEYDELNSTGQSVLSPYELKDFEWDDVNKTVDYTHHTAQLCGRHASFSSSASLCLHFSAYESSGREEAWPSLLHNANSSQLRILLKDVMPRTNQSHFALELQTVSEAGLQTRVNVHKSIDDEYTPSIFQVSEWVWSHDNSSSSSSSVVGFSQWKPVVYQKSLPAIEDAAPCSHSEPVDLPQAPPSRIIPAYFTQNLLTHGLNVTFNVSSEPAANSTQFLSWTMLAGIGIPPSDFFSSLVIAIMAVGLGTPLVLLVVGGVYICARKRKRDTLGQYESIN</sequence>
<dbReference type="Proteomes" id="UP000327468">
    <property type="component" value="Unassembled WGS sequence"/>
</dbReference>
<dbReference type="PANTHER" id="PTHR31981">
    <property type="entry name" value="GLYCOSYLATED LYSOSOMAL MEMBRANE PROTEIN"/>
    <property type="match status" value="1"/>
</dbReference>
<keyword evidence="13" id="KW-1185">Reference proteome</keyword>
<keyword evidence="4 11" id="KW-1133">Transmembrane helix</keyword>
<comment type="similarity">
    <text evidence="1">Belongs to the GLMP family.</text>
</comment>
<evidence type="ECO:0000313" key="13">
    <source>
        <dbReference type="Proteomes" id="UP000327468"/>
    </source>
</evidence>
<dbReference type="EMBL" id="VFJC01000033">
    <property type="protein sequence ID" value="KAB5515552.1"/>
    <property type="molecule type" value="Genomic_DNA"/>
</dbReference>
<keyword evidence="5 11" id="KW-0472">Membrane</keyword>
<evidence type="ECO:0000256" key="3">
    <source>
        <dbReference type="ARBA" id="ARBA00022729"/>
    </source>
</evidence>
<comment type="subcellular location">
    <subcellularLocation>
        <location evidence="9">Lysosome membrane</location>
        <topology evidence="9">Single-pass type I membrane protein</topology>
        <orientation evidence="9">Lumenal side</orientation>
    </subcellularLocation>
</comment>
<keyword evidence="7" id="KW-0458">Lysosome</keyword>
<feature type="transmembrane region" description="Helical" evidence="11">
    <location>
        <begin position="7"/>
        <end position="26"/>
    </location>
</feature>